<organism evidence="1 2">
    <name type="scientific">Rhynchophorus ferrugineus</name>
    <name type="common">Red palm weevil</name>
    <name type="synonym">Curculio ferrugineus</name>
    <dbReference type="NCBI Taxonomy" id="354439"/>
    <lineage>
        <taxon>Eukaryota</taxon>
        <taxon>Metazoa</taxon>
        <taxon>Ecdysozoa</taxon>
        <taxon>Arthropoda</taxon>
        <taxon>Hexapoda</taxon>
        <taxon>Insecta</taxon>
        <taxon>Pterygota</taxon>
        <taxon>Neoptera</taxon>
        <taxon>Endopterygota</taxon>
        <taxon>Coleoptera</taxon>
        <taxon>Polyphaga</taxon>
        <taxon>Cucujiformia</taxon>
        <taxon>Curculionidae</taxon>
        <taxon>Dryophthorinae</taxon>
        <taxon>Rhynchophorus</taxon>
    </lineage>
</organism>
<comment type="caution">
    <text evidence="1">The sequence shown here is derived from an EMBL/GenBank/DDBJ whole genome shotgun (WGS) entry which is preliminary data.</text>
</comment>
<reference evidence="1" key="1">
    <citation type="submission" date="2020-08" db="EMBL/GenBank/DDBJ databases">
        <title>Genome sequencing and assembly of the red palm weevil Rhynchophorus ferrugineus.</title>
        <authorList>
            <person name="Dias G.B."/>
            <person name="Bergman C.M."/>
            <person name="Manee M."/>
        </authorList>
    </citation>
    <scope>NUCLEOTIDE SEQUENCE</scope>
    <source>
        <strain evidence="1">AA-2017</strain>
        <tissue evidence="1">Whole larva</tissue>
    </source>
</reference>
<accession>A0A834IUF2</accession>
<name>A0A834IUF2_RHYFE</name>
<protein>
    <submittedName>
        <fullName evidence="1">Uncharacterized protein</fullName>
    </submittedName>
</protein>
<evidence type="ECO:0000313" key="1">
    <source>
        <dbReference type="EMBL" id="KAF7285247.1"/>
    </source>
</evidence>
<proteinExistence type="predicted"/>
<sequence length="157" mass="17372">MSPTSPKCVLFCLINDGQEQCRKGKSKAPTTGGINAAPTVDIGGIDDLQQETTDIAASICNPADSPISRPDETTKINNSTCFSNISRVNYVHCVAFVKNYGRPRTVPAAYRKKFDRCREKTEQIRQRTVGVRKADEISAQKLKFTFGNQITFPIQDL</sequence>
<gene>
    <name evidence="1" type="ORF">GWI33_011568</name>
</gene>
<dbReference type="EMBL" id="JAACXV010000059">
    <property type="protein sequence ID" value="KAF7285247.1"/>
    <property type="molecule type" value="Genomic_DNA"/>
</dbReference>
<dbReference type="Proteomes" id="UP000625711">
    <property type="component" value="Unassembled WGS sequence"/>
</dbReference>
<keyword evidence="2" id="KW-1185">Reference proteome</keyword>
<dbReference type="AlphaFoldDB" id="A0A834IUF2"/>
<evidence type="ECO:0000313" key="2">
    <source>
        <dbReference type="Proteomes" id="UP000625711"/>
    </source>
</evidence>